<feature type="region of interest" description="Disordered" evidence="1">
    <location>
        <begin position="1"/>
        <end position="21"/>
    </location>
</feature>
<dbReference type="RefSeq" id="WP_016921555.1">
    <property type="nucleotide sequence ID" value="NZ_CP044331.1"/>
</dbReference>
<organism evidence="2 3">
    <name type="scientific">Methylocystis parvus</name>
    <dbReference type="NCBI Taxonomy" id="134"/>
    <lineage>
        <taxon>Bacteria</taxon>
        <taxon>Pseudomonadati</taxon>
        <taxon>Pseudomonadota</taxon>
        <taxon>Alphaproteobacteria</taxon>
        <taxon>Hyphomicrobiales</taxon>
        <taxon>Methylocystaceae</taxon>
        <taxon>Methylocystis</taxon>
    </lineage>
</organism>
<evidence type="ECO:0000256" key="1">
    <source>
        <dbReference type="SAM" id="MobiDB-lite"/>
    </source>
</evidence>
<proteinExistence type="predicted"/>
<dbReference type="Proteomes" id="UP000422569">
    <property type="component" value="Chromosome"/>
</dbReference>
<reference evidence="2 3" key="1">
    <citation type="submission" date="2019-09" db="EMBL/GenBank/DDBJ databases">
        <title>Isolation and complete genome sequencing of Methylocystis species.</title>
        <authorList>
            <person name="Rumah B.L."/>
            <person name="Stead C.E."/>
            <person name="Stevens B.C."/>
            <person name="Minton N.P."/>
            <person name="Grosse-Honebrink A."/>
            <person name="Zhang Y."/>
        </authorList>
    </citation>
    <scope>NUCLEOTIDE SEQUENCE [LARGE SCALE GENOMIC DNA]</scope>
    <source>
        <strain evidence="2 3">BRCS2</strain>
    </source>
</reference>
<sequence>MPRTTENTGEGRGSGHRGPAKGFAFGVASVTQALHGASFPISKEDLIREHGKERVHWTKDSSASLGDLLEDVEQDEFLSVADVASAVSERHREEAGDETEE</sequence>
<dbReference type="AlphaFoldDB" id="A0A6B8M031"/>
<dbReference type="EMBL" id="CP044331">
    <property type="protein sequence ID" value="QGM98087.1"/>
    <property type="molecule type" value="Genomic_DNA"/>
</dbReference>
<name>A0A6B8M031_9HYPH</name>
<accession>A0A6B8M031</accession>
<gene>
    <name evidence="2" type="ORF">F7D14_11775</name>
</gene>
<protein>
    <recommendedName>
        <fullName evidence="4">DUF2795 domain-containing protein</fullName>
    </recommendedName>
</protein>
<evidence type="ECO:0000313" key="3">
    <source>
        <dbReference type="Proteomes" id="UP000422569"/>
    </source>
</evidence>
<dbReference type="InterPro" id="IPR043899">
    <property type="entry name" value="DUF5789"/>
</dbReference>
<dbReference type="KEGG" id="mpar:F7D14_11775"/>
<keyword evidence="3" id="KW-1185">Reference proteome</keyword>
<evidence type="ECO:0008006" key="4">
    <source>
        <dbReference type="Google" id="ProtNLM"/>
    </source>
</evidence>
<dbReference type="Pfam" id="PF19102">
    <property type="entry name" value="DUF5789"/>
    <property type="match status" value="1"/>
</dbReference>
<evidence type="ECO:0000313" key="2">
    <source>
        <dbReference type="EMBL" id="QGM98087.1"/>
    </source>
</evidence>